<accession>A0AC34F5F3</accession>
<dbReference type="Proteomes" id="UP000887579">
    <property type="component" value="Unplaced"/>
</dbReference>
<evidence type="ECO:0000313" key="1">
    <source>
        <dbReference type="Proteomes" id="UP000887579"/>
    </source>
</evidence>
<organism evidence="1 2">
    <name type="scientific">Panagrolaimus sp. ES5</name>
    <dbReference type="NCBI Taxonomy" id="591445"/>
    <lineage>
        <taxon>Eukaryota</taxon>
        <taxon>Metazoa</taxon>
        <taxon>Ecdysozoa</taxon>
        <taxon>Nematoda</taxon>
        <taxon>Chromadorea</taxon>
        <taxon>Rhabditida</taxon>
        <taxon>Tylenchina</taxon>
        <taxon>Panagrolaimomorpha</taxon>
        <taxon>Panagrolaimoidea</taxon>
        <taxon>Panagrolaimidae</taxon>
        <taxon>Panagrolaimus</taxon>
    </lineage>
</organism>
<reference evidence="2" key="1">
    <citation type="submission" date="2022-11" db="UniProtKB">
        <authorList>
            <consortium name="WormBaseParasite"/>
        </authorList>
    </citation>
    <scope>IDENTIFICATION</scope>
</reference>
<protein>
    <submittedName>
        <fullName evidence="2">Uncharacterized protein</fullName>
    </submittedName>
</protein>
<evidence type="ECO:0000313" key="2">
    <source>
        <dbReference type="WBParaSite" id="ES5_v2.g12286.t1"/>
    </source>
</evidence>
<sequence length="150" mass="17007">MKLFLCCLFVLALFKLIISHPFVDVNSTQTYDYPLQKSISHYVPIPTSIVDHSLYAPQLNQSFFDAKKPIFVIFDKTTGETLKVYPASKEKLAKDQADIARFEKLNNAFFASLDNKNKETTSTDNGTIMADPLFLLLAFQLLMTVLPHLI</sequence>
<proteinExistence type="predicted"/>
<dbReference type="WBParaSite" id="ES5_v2.g12286.t1">
    <property type="protein sequence ID" value="ES5_v2.g12286.t1"/>
    <property type="gene ID" value="ES5_v2.g12286"/>
</dbReference>
<name>A0AC34F5F3_9BILA</name>